<accession>A0ABR2SHQ2</accession>
<dbReference type="PANTHER" id="PTHR10102">
    <property type="entry name" value="DNA-DIRECTED RNA POLYMERASE, MITOCHONDRIAL"/>
    <property type="match status" value="1"/>
</dbReference>
<dbReference type="Pfam" id="PF14700">
    <property type="entry name" value="RPOL_N"/>
    <property type="match status" value="1"/>
</dbReference>
<proteinExistence type="predicted"/>
<organism evidence="3 4">
    <name type="scientific">Hibiscus sabdariffa</name>
    <name type="common">roselle</name>
    <dbReference type="NCBI Taxonomy" id="183260"/>
    <lineage>
        <taxon>Eukaryota</taxon>
        <taxon>Viridiplantae</taxon>
        <taxon>Streptophyta</taxon>
        <taxon>Embryophyta</taxon>
        <taxon>Tracheophyta</taxon>
        <taxon>Spermatophyta</taxon>
        <taxon>Magnoliopsida</taxon>
        <taxon>eudicotyledons</taxon>
        <taxon>Gunneridae</taxon>
        <taxon>Pentapetalae</taxon>
        <taxon>rosids</taxon>
        <taxon>malvids</taxon>
        <taxon>Malvales</taxon>
        <taxon>Malvaceae</taxon>
        <taxon>Malvoideae</taxon>
        <taxon>Hibiscus</taxon>
    </lineage>
</organism>
<sequence>MPHIPNPILQAKHMVIPYMPMLVTPQNWTGYDRGAYLFLPSYVMQTHGAKQQHETFKRTPRQPLEPVLR</sequence>
<evidence type="ECO:0000313" key="3">
    <source>
        <dbReference type="EMBL" id="KAK9024733.1"/>
    </source>
</evidence>
<comment type="caution">
    <text evidence="3">The sequence shown here is derived from an EMBL/GenBank/DDBJ whole genome shotgun (WGS) entry which is preliminary data.</text>
</comment>
<dbReference type="EMBL" id="JBBPBN010000015">
    <property type="protein sequence ID" value="KAK9024733.1"/>
    <property type="molecule type" value="Genomic_DNA"/>
</dbReference>
<dbReference type="InterPro" id="IPR002092">
    <property type="entry name" value="DNA-dir_Rpol_phage-type"/>
</dbReference>
<gene>
    <name evidence="3" type="ORF">V6N11_004890</name>
</gene>
<dbReference type="SUPFAM" id="SSF56672">
    <property type="entry name" value="DNA/RNA polymerases"/>
    <property type="match status" value="1"/>
</dbReference>
<protein>
    <recommendedName>
        <fullName evidence="2">DNA-directed RNA polymerase N-terminal domain-containing protein</fullName>
    </recommendedName>
</protein>
<feature type="region of interest" description="Disordered" evidence="1">
    <location>
        <begin position="49"/>
        <end position="69"/>
    </location>
</feature>
<dbReference type="InterPro" id="IPR043502">
    <property type="entry name" value="DNA/RNA_pol_sf"/>
</dbReference>
<evidence type="ECO:0000256" key="1">
    <source>
        <dbReference type="SAM" id="MobiDB-lite"/>
    </source>
</evidence>
<reference evidence="3 4" key="1">
    <citation type="journal article" date="2024" name="G3 (Bethesda)">
        <title>Genome assembly of Hibiscus sabdariffa L. provides insights into metabolisms of medicinal natural products.</title>
        <authorList>
            <person name="Kim T."/>
        </authorList>
    </citation>
    <scope>NUCLEOTIDE SEQUENCE [LARGE SCALE GENOMIC DNA]</scope>
    <source>
        <strain evidence="3">TK-2024</strain>
        <tissue evidence="3">Old leaves</tissue>
    </source>
</reference>
<keyword evidence="4" id="KW-1185">Reference proteome</keyword>
<dbReference type="Gene3D" id="1.10.1320.10">
    <property type="entry name" value="DNA-directed RNA polymerase, N-terminal domain"/>
    <property type="match status" value="1"/>
</dbReference>
<feature type="domain" description="DNA-directed RNA polymerase N-terminal" evidence="2">
    <location>
        <begin position="11"/>
        <end position="68"/>
    </location>
</feature>
<dbReference type="PANTHER" id="PTHR10102:SF26">
    <property type="entry name" value="DNA-DIRECTED RNA POLYMERASE"/>
    <property type="match status" value="1"/>
</dbReference>
<dbReference type="InterPro" id="IPR037159">
    <property type="entry name" value="RNA_POL_N_sf"/>
</dbReference>
<name>A0ABR2SHQ2_9ROSI</name>
<evidence type="ECO:0000313" key="4">
    <source>
        <dbReference type="Proteomes" id="UP001396334"/>
    </source>
</evidence>
<evidence type="ECO:0000259" key="2">
    <source>
        <dbReference type="Pfam" id="PF14700"/>
    </source>
</evidence>
<dbReference type="InterPro" id="IPR029262">
    <property type="entry name" value="RPOL_N"/>
</dbReference>
<dbReference type="Proteomes" id="UP001396334">
    <property type="component" value="Unassembled WGS sequence"/>
</dbReference>